<dbReference type="Gene3D" id="3.30.2320.10">
    <property type="entry name" value="hypothetical protein PF0899 domain"/>
    <property type="match status" value="1"/>
</dbReference>
<evidence type="ECO:0000313" key="3">
    <source>
        <dbReference type="EMBL" id="BBZ27870.1"/>
    </source>
</evidence>
<comment type="subcellular location">
    <subcellularLocation>
        <location evidence="1">Virion</location>
    </subcellularLocation>
</comment>
<evidence type="ECO:0000313" key="4">
    <source>
        <dbReference type="Proteomes" id="UP000466517"/>
    </source>
</evidence>
<organism evidence="3 4">
    <name type="scientific">Mycolicibacterium madagascariense</name>
    <dbReference type="NCBI Taxonomy" id="212765"/>
    <lineage>
        <taxon>Bacteria</taxon>
        <taxon>Bacillati</taxon>
        <taxon>Actinomycetota</taxon>
        <taxon>Actinomycetes</taxon>
        <taxon>Mycobacteriales</taxon>
        <taxon>Mycobacteriaceae</taxon>
        <taxon>Mycolicibacterium</taxon>
    </lineage>
</organism>
<keyword evidence="4" id="KW-1185">Reference proteome</keyword>
<feature type="domain" description="Phage capsid-like C-terminal" evidence="2">
    <location>
        <begin position="22"/>
        <end position="267"/>
    </location>
</feature>
<dbReference type="EMBL" id="AP022610">
    <property type="protein sequence ID" value="BBZ27870.1"/>
    <property type="molecule type" value="Genomic_DNA"/>
</dbReference>
<protein>
    <recommendedName>
        <fullName evidence="2">Phage capsid-like C-terminal domain-containing protein</fullName>
    </recommendedName>
</protein>
<name>A0A7I7XF97_9MYCO</name>
<dbReference type="Pfam" id="PF05065">
    <property type="entry name" value="Phage_capsid"/>
    <property type="match status" value="1"/>
</dbReference>
<evidence type="ECO:0000259" key="2">
    <source>
        <dbReference type="Pfam" id="PF05065"/>
    </source>
</evidence>
<evidence type="ECO:0000256" key="1">
    <source>
        <dbReference type="ARBA" id="ARBA00004328"/>
    </source>
</evidence>
<gene>
    <name evidence="3" type="ORF">MMAD_21650</name>
</gene>
<dbReference type="RefSeq" id="WP_163736387.1">
    <property type="nucleotide sequence ID" value="NZ_AP022610.1"/>
</dbReference>
<proteinExistence type="predicted"/>
<dbReference type="NCBIfam" id="TIGR01554">
    <property type="entry name" value="major_cap_HK97"/>
    <property type="match status" value="1"/>
</dbReference>
<dbReference type="InterPro" id="IPR024455">
    <property type="entry name" value="Phage_capsid"/>
</dbReference>
<accession>A0A7I7XF97</accession>
<dbReference type="Gene3D" id="3.30.2400.10">
    <property type="entry name" value="Major capsid protein gp5"/>
    <property type="match status" value="1"/>
</dbReference>
<reference evidence="3 4" key="1">
    <citation type="journal article" date="2019" name="Emerg. Microbes Infect.">
        <title>Comprehensive subspecies identification of 175 nontuberculous mycobacteria species based on 7547 genomic profiles.</title>
        <authorList>
            <person name="Matsumoto Y."/>
            <person name="Kinjo T."/>
            <person name="Motooka D."/>
            <person name="Nabeya D."/>
            <person name="Jung N."/>
            <person name="Uechi K."/>
            <person name="Horii T."/>
            <person name="Iida T."/>
            <person name="Fujita J."/>
            <person name="Nakamura S."/>
        </authorList>
    </citation>
    <scope>NUCLEOTIDE SEQUENCE [LARGE SCALE GENOMIC DNA]</scope>
    <source>
        <strain evidence="3 4">JCM 13574</strain>
    </source>
</reference>
<dbReference type="KEGG" id="mmag:MMAD_21650"/>
<dbReference type="Proteomes" id="UP000466517">
    <property type="component" value="Chromosome"/>
</dbReference>
<dbReference type="InterPro" id="IPR054612">
    <property type="entry name" value="Phage_capsid-like_C"/>
</dbReference>
<dbReference type="SUPFAM" id="SSF56563">
    <property type="entry name" value="Major capsid protein gp5"/>
    <property type="match status" value="1"/>
</dbReference>
<dbReference type="AlphaFoldDB" id="A0A7I7XF97"/>
<sequence>MTMLRTNTADAFTPEDYGKAVDLAVKATSVAARTATVVGTDKKQINFPLWTADPAVGWYNENDVIAETDGATDEVEVIPTKTAGLTPISNELAKDSTPEALDLIAAGLSNQITRAIDGAYLANTTAKGPDGLLSIAYTGVETGASLANLDPFVAARFAAKTHGSDLTSWIVSPAQAEALSKLKVASGSNQTLIQFVEDGLTVAGLPVVVSDQVDANTKFWGIPKAHVVLVMREGTRVERFPNVQRDGQWVRAVSRLGIGFLNPAGVVRGYKIA</sequence>